<proteinExistence type="inferred from homology"/>
<evidence type="ECO:0000313" key="3">
    <source>
        <dbReference type="EMBL" id="KUG59992.1"/>
    </source>
</evidence>
<reference evidence="3 4" key="1">
    <citation type="submission" date="2015-12" db="EMBL/GenBank/DDBJ databases">
        <title>Serinicoccus chungangenesis strain CD08_5 genome sequencing and assembly.</title>
        <authorList>
            <person name="Chander A.M."/>
            <person name="Kaur G."/>
            <person name="Nair G.R."/>
            <person name="Dhawan D.K."/>
            <person name="Kochhar R.K."/>
            <person name="Mayilraj S."/>
            <person name="Bhadada S.K."/>
        </authorList>
    </citation>
    <scope>NUCLEOTIDE SEQUENCE [LARGE SCALE GENOMIC DNA]</scope>
    <source>
        <strain evidence="3 4">CD08_5</strain>
    </source>
</reference>
<evidence type="ECO:0000256" key="1">
    <source>
        <dbReference type="ARBA" id="ARBA00005428"/>
    </source>
</evidence>
<dbReference type="PANTHER" id="PTHR33677">
    <property type="entry name" value="TRANSCRIPTIONAL REPRESSOR FRMR-RELATED"/>
    <property type="match status" value="1"/>
</dbReference>
<dbReference type="GO" id="GO:0046872">
    <property type="term" value="F:metal ion binding"/>
    <property type="evidence" value="ECO:0007669"/>
    <property type="project" value="InterPro"/>
</dbReference>
<evidence type="ECO:0008006" key="5">
    <source>
        <dbReference type="Google" id="ProtNLM"/>
    </source>
</evidence>
<dbReference type="RefSeq" id="WP_058889667.1">
    <property type="nucleotide sequence ID" value="NZ_LQBL01000001.1"/>
</dbReference>
<sequence>MAFEETTAGPAGPGYVNNKDAQLNRLRRIEGQVRGLQRMVDADSYCIDILTQVSAATKALEAVALGLLEDHLRHCLAHASNDPAQLDQKVTEASAAVARLIRS</sequence>
<dbReference type="STRING" id="767452.AVL62_15725"/>
<accession>A0A0W8IJG5</accession>
<organism evidence="3 4">
    <name type="scientific">Serinicoccus chungangensis</name>
    <dbReference type="NCBI Taxonomy" id="767452"/>
    <lineage>
        <taxon>Bacteria</taxon>
        <taxon>Bacillati</taxon>
        <taxon>Actinomycetota</taxon>
        <taxon>Actinomycetes</taxon>
        <taxon>Micrococcales</taxon>
        <taxon>Ornithinimicrobiaceae</taxon>
        <taxon>Serinicoccus</taxon>
    </lineage>
</organism>
<dbReference type="GO" id="GO:0045892">
    <property type="term" value="P:negative regulation of DNA-templated transcription"/>
    <property type="evidence" value="ECO:0007669"/>
    <property type="project" value="UniProtKB-ARBA"/>
</dbReference>
<protein>
    <recommendedName>
        <fullName evidence="5">Transcriptional regulator</fullName>
    </recommendedName>
</protein>
<evidence type="ECO:0000313" key="4">
    <source>
        <dbReference type="Proteomes" id="UP000054837"/>
    </source>
</evidence>
<dbReference type="InterPro" id="IPR038390">
    <property type="entry name" value="Metal_Tscrpt_repr_sf"/>
</dbReference>
<keyword evidence="2" id="KW-0186">Copper</keyword>
<dbReference type="Proteomes" id="UP000054837">
    <property type="component" value="Unassembled WGS sequence"/>
</dbReference>
<dbReference type="CDD" id="cd10148">
    <property type="entry name" value="CsoR-like_DUF156"/>
    <property type="match status" value="1"/>
</dbReference>
<dbReference type="EMBL" id="LQBL01000001">
    <property type="protein sequence ID" value="KUG59992.1"/>
    <property type="molecule type" value="Genomic_DNA"/>
</dbReference>
<dbReference type="InterPro" id="IPR003735">
    <property type="entry name" value="Metal_Tscrpt_repr"/>
</dbReference>
<gene>
    <name evidence="3" type="ORF">AVL62_15725</name>
</gene>
<dbReference type="Gene3D" id="1.20.58.1000">
    <property type="entry name" value="Metal-sensitive repressor, helix protomer"/>
    <property type="match status" value="1"/>
</dbReference>
<keyword evidence="4" id="KW-1185">Reference proteome</keyword>
<evidence type="ECO:0000256" key="2">
    <source>
        <dbReference type="ARBA" id="ARBA00023008"/>
    </source>
</evidence>
<comment type="similarity">
    <text evidence="1">Belongs to the CsoR family.</text>
</comment>
<dbReference type="GO" id="GO:0003677">
    <property type="term" value="F:DNA binding"/>
    <property type="evidence" value="ECO:0007669"/>
    <property type="project" value="InterPro"/>
</dbReference>
<comment type="caution">
    <text evidence="3">The sequence shown here is derived from an EMBL/GenBank/DDBJ whole genome shotgun (WGS) entry which is preliminary data.</text>
</comment>
<dbReference type="Pfam" id="PF02583">
    <property type="entry name" value="Trns_repr_metal"/>
    <property type="match status" value="1"/>
</dbReference>
<name>A0A0W8IJG5_9MICO</name>
<dbReference type="AlphaFoldDB" id="A0A0W8IJG5"/>
<dbReference type="PANTHER" id="PTHR33677:SF3">
    <property type="entry name" value="COPPER-SENSING TRANSCRIPTIONAL REPRESSOR RICR"/>
    <property type="match status" value="1"/>
</dbReference>
<dbReference type="OrthoDB" id="9811244at2"/>